<comment type="similarity">
    <text evidence="1">Belongs to the SKI family.</text>
</comment>
<dbReference type="InterPro" id="IPR003380">
    <property type="entry name" value="SKI/SNO/DAC"/>
</dbReference>
<feature type="compositionally biased region" description="Low complexity" evidence="3">
    <location>
        <begin position="346"/>
        <end position="364"/>
    </location>
</feature>
<feature type="compositionally biased region" description="Acidic residues" evidence="3">
    <location>
        <begin position="600"/>
        <end position="615"/>
    </location>
</feature>
<feature type="compositionally biased region" description="Basic and acidic residues" evidence="3">
    <location>
        <begin position="557"/>
        <end position="567"/>
    </location>
</feature>
<dbReference type="InterPro" id="IPR037000">
    <property type="entry name" value="Ski_DNA-bd_sf"/>
</dbReference>
<feature type="compositionally biased region" description="Acidic residues" evidence="3">
    <location>
        <begin position="632"/>
        <end position="642"/>
    </location>
</feature>
<feature type="region of interest" description="Disordered" evidence="3">
    <location>
        <begin position="382"/>
        <end position="401"/>
    </location>
</feature>
<dbReference type="Gene3D" id="3.10.260.20">
    <property type="entry name" value="Ski"/>
    <property type="match status" value="1"/>
</dbReference>
<dbReference type="SMART" id="SM01046">
    <property type="entry name" value="c-SKI_SMAD_bind"/>
    <property type="match status" value="1"/>
</dbReference>
<dbReference type="Proteomes" id="UP000694888">
    <property type="component" value="Unplaced"/>
</dbReference>
<proteinExistence type="inferred from homology"/>
<feature type="coiled-coil region" evidence="2">
    <location>
        <begin position="801"/>
        <end position="832"/>
    </location>
</feature>
<evidence type="ECO:0000259" key="4">
    <source>
        <dbReference type="SMART" id="SM01046"/>
    </source>
</evidence>
<reference evidence="6" key="1">
    <citation type="submission" date="2025-08" db="UniProtKB">
        <authorList>
            <consortium name="RefSeq"/>
        </authorList>
    </citation>
    <scope>IDENTIFICATION</scope>
</reference>
<dbReference type="CDD" id="cd21080">
    <property type="entry name" value="DHD_Skor"/>
    <property type="match status" value="1"/>
</dbReference>
<dbReference type="PANTHER" id="PTHR10005:SF26">
    <property type="entry name" value="CORL"/>
    <property type="match status" value="1"/>
</dbReference>
<feature type="compositionally biased region" description="Low complexity" evidence="3">
    <location>
        <begin position="96"/>
        <end position="120"/>
    </location>
</feature>
<sequence>MEPPSMENCLPGAMGMPCRSPHSQWASPPVAHAHHPPHSTAVMNTSPFMGYTPSSPDHDSKNNAYMNDGNNGSNSNNNNNNNNLGVTMTPAGTVGTTSNSNSNNNNNNNNNNNSSTNNNNNERKSSGERSVDSSGPRQNQVGTILLHGEAIVSLVIDNKERLCLAQISNTLLKDYSYNEIHNRRVALGITCVQCTPVQLEILRRAGAMPVSSRRCGMITKREAERLVKSFLEENSPPKLPEDFAFDVHHECGWGCRGLFEPSRYNSSRAKCIKCSYCNMYFSPNKFIFHFHRTPEAKYNHPDAANFNSWRRHLKLYSGHDIEEIAYKWEDVKAMFNGGTRKRLFTSTSSSSSSSTSSSSSAPSMSSSVSNLSSSLASRSSQLVDGCSGGKKSKPSSTVLDTSAYLPKPPPFPNPFNPYNWLATAPGKSPYPFMAMNSTQSMCFGFPQQPANKDAVAERMKASALAPHAWMGRSASAAGPFPLSSMDLLWEKAFPFQQAALGYRGAGYPTPPLAGATNHPVVGGALMDPHLPSQNEDRHCISPGHNIPQNLIKSSMEGGHKGRGDRMSAFKRVGPISSSSPPSSSSLSPPLSGQEDNENHFEDDDDRRGDEDDNENDNMCAQDLSTHSHKDNEDTEEIDVEENHEDKNRTDDEQEPIVTDDLADRAEKKEDAISHEQMENLSKEEKLPCDHPDENHATDNNSHNCDMMQEESVNRRPDSALSPEGSRHQNDQEPDHTVGQDSGMSDESDGEVENQRTFGDMSKEELCQTLKNEVESRRRREKEVTVLKDTFKEEVNREKNFREHMAQQLEMLRETLTNELEQERKIRFSLQQKLKEAHDALQNFSCSLLTARREGYPIKDAGVVPR</sequence>
<dbReference type="Gene3D" id="3.10.390.10">
    <property type="entry name" value="SAND domain-like"/>
    <property type="match status" value="1"/>
</dbReference>
<feature type="compositionally biased region" description="Low complexity" evidence="3">
    <location>
        <begin position="576"/>
        <end position="591"/>
    </location>
</feature>
<dbReference type="SUPFAM" id="SSF63763">
    <property type="entry name" value="SAND domain-like"/>
    <property type="match status" value="1"/>
</dbReference>
<dbReference type="InterPro" id="IPR009061">
    <property type="entry name" value="DNA-bd_dom_put_sf"/>
</dbReference>
<feature type="compositionally biased region" description="Basic and acidic residues" evidence="3">
    <location>
        <begin position="724"/>
        <end position="737"/>
    </location>
</feature>
<dbReference type="InterPro" id="IPR023216">
    <property type="entry name" value="Tscrpt_reg_SKI_SnoN"/>
</dbReference>
<evidence type="ECO:0000256" key="2">
    <source>
        <dbReference type="SAM" id="Coils"/>
    </source>
</evidence>
<name>A0ABM0JM71_APLCA</name>
<protein>
    <submittedName>
        <fullName evidence="6">SKI family transcriptional corepressor 1 homolog-B</fullName>
    </submittedName>
</protein>
<dbReference type="Pfam" id="PF02437">
    <property type="entry name" value="Ski_Sno_DHD"/>
    <property type="match status" value="1"/>
</dbReference>
<dbReference type="RefSeq" id="XP_005096968.1">
    <property type="nucleotide sequence ID" value="XM_005096911.3"/>
</dbReference>
<evidence type="ECO:0000256" key="3">
    <source>
        <dbReference type="SAM" id="MobiDB-lite"/>
    </source>
</evidence>
<evidence type="ECO:0000313" key="5">
    <source>
        <dbReference type="Proteomes" id="UP000694888"/>
    </source>
</evidence>
<dbReference type="Pfam" id="PF08782">
    <property type="entry name" value="c-SKI_SMAD_bind"/>
    <property type="match status" value="1"/>
</dbReference>
<accession>A0ABM0JM71</accession>
<dbReference type="InterPro" id="IPR010919">
    <property type="entry name" value="SAND-like_dom_sf"/>
</dbReference>
<feature type="compositionally biased region" description="Low complexity" evidence="3">
    <location>
        <begin position="67"/>
        <end position="83"/>
    </location>
</feature>
<keyword evidence="5" id="KW-1185">Reference proteome</keyword>
<dbReference type="SUPFAM" id="SSF46955">
    <property type="entry name" value="Putative DNA-binding domain"/>
    <property type="match status" value="1"/>
</dbReference>
<organism evidence="5 6">
    <name type="scientific">Aplysia californica</name>
    <name type="common">California sea hare</name>
    <dbReference type="NCBI Taxonomy" id="6500"/>
    <lineage>
        <taxon>Eukaryota</taxon>
        <taxon>Metazoa</taxon>
        <taxon>Spiralia</taxon>
        <taxon>Lophotrochozoa</taxon>
        <taxon>Mollusca</taxon>
        <taxon>Gastropoda</taxon>
        <taxon>Heterobranchia</taxon>
        <taxon>Euthyneura</taxon>
        <taxon>Tectipleura</taxon>
        <taxon>Aplysiida</taxon>
        <taxon>Aplysioidea</taxon>
        <taxon>Aplysiidae</taxon>
        <taxon>Aplysia</taxon>
    </lineage>
</organism>
<feature type="domain" description="c-SKI SMAD4-binding" evidence="4">
    <location>
        <begin position="244"/>
        <end position="336"/>
    </location>
</feature>
<evidence type="ECO:0000313" key="6">
    <source>
        <dbReference type="RefSeq" id="XP_005096968.1"/>
    </source>
</evidence>
<dbReference type="PANTHER" id="PTHR10005">
    <property type="entry name" value="SKI ONCOGENE-RELATED"/>
    <property type="match status" value="1"/>
</dbReference>
<feature type="region of interest" description="Disordered" evidence="3">
    <location>
        <begin position="18"/>
        <end position="139"/>
    </location>
</feature>
<gene>
    <name evidence="6" type="primary">LOC101863505</name>
</gene>
<keyword evidence="2" id="KW-0175">Coiled coil</keyword>
<dbReference type="GeneID" id="101863505"/>
<feature type="compositionally biased region" description="Basic and acidic residues" evidence="3">
    <location>
        <begin position="661"/>
        <end position="696"/>
    </location>
</feature>
<dbReference type="InterPro" id="IPR014890">
    <property type="entry name" value="c-SKI_SMAD4-bd_dom"/>
</dbReference>
<feature type="compositionally biased region" description="Polar residues" evidence="3">
    <location>
        <begin position="43"/>
        <end position="55"/>
    </location>
</feature>
<feature type="region of interest" description="Disordered" evidence="3">
    <location>
        <begin position="344"/>
        <end position="364"/>
    </location>
</feature>
<evidence type="ECO:0000256" key="1">
    <source>
        <dbReference type="ARBA" id="ARBA00009513"/>
    </source>
</evidence>
<feature type="compositionally biased region" description="Basic and acidic residues" evidence="3">
    <location>
        <begin position="121"/>
        <end position="131"/>
    </location>
</feature>
<feature type="region of interest" description="Disordered" evidence="3">
    <location>
        <begin position="518"/>
        <end position="762"/>
    </location>
</feature>